<protein>
    <submittedName>
        <fullName evidence="2">Uncharacterized protein</fullName>
    </submittedName>
</protein>
<evidence type="ECO:0000313" key="2">
    <source>
        <dbReference type="EMBL" id="CBX94905.1"/>
    </source>
</evidence>
<reference evidence="3" key="1">
    <citation type="journal article" date="2011" name="Nat. Commun.">
        <title>Effector diversification within compartments of the Leptosphaeria maculans genome affected by Repeat-Induced Point mutations.</title>
        <authorList>
            <person name="Rouxel T."/>
            <person name="Grandaubert J."/>
            <person name="Hane J.K."/>
            <person name="Hoede C."/>
            <person name="van de Wouw A.P."/>
            <person name="Couloux A."/>
            <person name="Dominguez V."/>
            <person name="Anthouard V."/>
            <person name="Bally P."/>
            <person name="Bourras S."/>
            <person name="Cozijnsen A.J."/>
            <person name="Ciuffetti L.M."/>
            <person name="Degrave A."/>
            <person name="Dilmaghani A."/>
            <person name="Duret L."/>
            <person name="Fudal I."/>
            <person name="Goodwin S.B."/>
            <person name="Gout L."/>
            <person name="Glaser N."/>
            <person name="Linglin J."/>
            <person name="Kema G.H.J."/>
            <person name="Lapalu N."/>
            <person name="Lawrence C.B."/>
            <person name="May K."/>
            <person name="Meyer M."/>
            <person name="Ollivier B."/>
            <person name="Poulain J."/>
            <person name="Schoch C.L."/>
            <person name="Simon A."/>
            <person name="Spatafora J.W."/>
            <person name="Stachowiak A."/>
            <person name="Turgeon B.G."/>
            <person name="Tyler B.M."/>
            <person name="Vincent D."/>
            <person name="Weissenbach J."/>
            <person name="Amselem J."/>
            <person name="Quesneville H."/>
            <person name="Oliver R.P."/>
            <person name="Wincker P."/>
            <person name="Balesdent M.-H."/>
            <person name="Howlett B.J."/>
        </authorList>
    </citation>
    <scope>NUCLEOTIDE SEQUENCE [LARGE SCALE GENOMIC DNA]</scope>
    <source>
        <strain evidence="3">JN3 / isolate v23.1.3 / race Av1-4-5-6-7-8</strain>
    </source>
</reference>
<proteinExistence type="predicted"/>
<dbReference type="eggNOG" id="ENOG502RIF8">
    <property type="taxonomic scope" value="Eukaryota"/>
</dbReference>
<dbReference type="VEuPathDB" id="FungiDB:LEMA_P113200.1"/>
<dbReference type="EMBL" id="FP929126">
    <property type="protein sequence ID" value="CBX94905.1"/>
    <property type="molecule type" value="Genomic_DNA"/>
</dbReference>
<evidence type="ECO:0000313" key="3">
    <source>
        <dbReference type="Proteomes" id="UP000002668"/>
    </source>
</evidence>
<keyword evidence="1" id="KW-0732">Signal</keyword>
<dbReference type="OrthoDB" id="3679793at2759"/>
<dbReference type="GeneID" id="13287702"/>
<dbReference type="Proteomes" id="UP000002668">
    <property type="component" value="Genome"/>
</dbReference>
<evidence type="ECO:0000256" key="1">
    <source>
        <dbReference type="SAM" id="SignalP"/>
    </source>
</evidence>
<organism evidence="3">
    <name type="scientific">Leptosphaeria maculans (strain JN3 / isolate v23.1.3 / race Av1-4-5-6-7-8)</name>
    <name type="common">Blackleg fungus</name>
    <name type="synonym">Phoma lingam</name>
    <dbReference type="NCBI Taxonomy" id="985895"/>
    <lineage>
        <taxon>Eukaryota</taxon>
        <taxon>Fungi</taxon>
        <taxon>Dikarya</taxon>
        <taxon>Ascomycota</taxon>
        <taxon>Pezizomycotina</taxon>
        <taxon>Dothideomycetes</taxon>
        <taxon>Pleosporomycetidae</taxon>
        <taxon>Pleosporales</taxon>
        <taxon>Pleosporineae</taxon>
        <taxon>Leptosphaeriaceae</taxon>
        <taxon>Plenodomus</taxon>
        <taxon>Plenodomus lingam/Leptosphaeria maculans species complex</taxon>
    </lineage>
</organism>
<sequence>MHLSIVLALSAISSFATADMGYAFLETNCQGNAAIFKDLDHQTCALSITGPAANVTDAINKGLTTVKSFMLEVQETGSKQILAWGPHKIETDPVPLQCGALIASKRVKRRKTCVNVTATGYSWVEKGNGIPKRSNDYACTSSTKHDAVFIGNKYYALPKNNKADAQKLQSLLFDSNAKVEKPLAQYEFVPSF</sequence>
<dbReference type="OMA" id="FQPNTCA"/>
<dbReference type="InParanoid" id="E4ZUW8"/>
<dbReference type="HOGENOM" id="CLU_1372642_0_0_1"/>
<gene>
    <name evidence="2" type="ORF">LEMA_P113200.1</name>
</gene>
<accession>E4ZUW8</accession>
<feature type="signal peptide" evidence="1">
    <location>
        <begin position="1"/>
        <end position="18"/>
    </location>
</feature>
<feature type="chain" id="PRO_5003194918" evidence="1">
    <location>
        <begin position="19"/>
        <end position="192"/>
    </location>
</feature>
<keyword evidence="3" id="KW-1185">Reference proteome</keyword>
<dbReference type="AlphaFoldDB" id="E4ZUW8"/>
<name>E4ZUW8_LEPMJ</name>